<accession>A0A9P0MTW8</accession>
<dbReference type="PANTHER" id="PTHR21092:SF0">
    <property type="entry name" value="NICASTRIN"/>
    <property type="match status" value="1"/>
</dbReference>
<keyword evidence="4 10" id="KW-0812">Transmembrane</keyword>
<feature type="domain" description="Nicastrin small lobe" evidence="11">
    <location>
        <begin position="6"/>
        <end position="126"/>
    </location>
</feature>
<dbReference type="Pfam" id="PF05450">
    <property type="entry name" value="Nicastrin"/>
    <property type="match status" value="1"/>
</dbReference>
<evidence type="ECO:0000256" key="5">
    <source>
        <dbReference type="ARBA" id="ARBA00022729"/>
    </source>
</evidence>
<comment type="similarity">
    <text evidence="2">Belongs to the nicastrin family.</text>
</comment>
<evidence type="ECO:0000256" key="3">
    <source>
        <dbReference type="ARBA" id="ARBA00015303"/>
    </source>
</evidence>
<protein>
    <recommendedName>
        <fullName evidence="3">Nicastrin</fullName>
    </recommendedName>
</protein>
<dbReference type="PANTHER" id="PTHR21092">
    <property type="entry name" value="NICASTRIN"/>
    <property type="match status" value="1"/>
</dbReference>
<gene>
    <name evidence="12" type="ORF">NEZAVI_LOCUS11237</name>
</gene>
<evidence type="ECO:0000256" key="4">
    <source>
        <dbReference type="ARBA" id="ARBA00022692"/>
    </source>
</evidence>
<evidence type="ECO:0000256" key="6">
    <source>
        <dbReference type="ARBA" id="ARBA00022976"/>
    </source>
</evidence>
<dbReference type="GO" id="GO:0007220">
    <property type="term" value="P:Notch receptor processing"/>
    <property type="evidence" value="ECO:0007669"/>
    <property type="project" value="TreeGrafter"/>
</dbReference>
<dbReference type="Gene3D" id="3.40.630.10">
    <property type="entry name" value="Zn peptidases"/>
    <property type="match status" value="1"/>
</dbReference>
<dbReference type="EMBL" id="OV725081">
    <property type="protein sequence ID" value="CAH1402417.1"/>
    <property type="molecule type" value="Genomic_DNA"/>
</dbReference>
<keyword evidence="13" id="KW-1185">Reference proteome</keyword>
<feature type="transmembrane region" description="Helical" evidence="10">
    <location>
        <begin position="551"/>
        <end position="571"/>
    </location>
</feature>
<dbReference type="GO" id="GO:0005886">
    <property type="term" value="C:plasma membrane"/>
    <property type="evidence" value="ECO:0007669"/>
    <property type="project" value="TreeGrafter"/>
</dbReference>
<evidence type="ECO:0000256" key="9">
    <source>
        <dbReference type="ARBA" id="ARBA00023180"/>
    </source>
</evidence>
<evidence type="ECO:0000256" key="2">
    <source>
        <dbReference type="ARBA" id="ARBA00007717"/>
    </source>
</evidence>
<dbReference type="InterPro" id="IPR041084">
    <property type="entry name" value="Ncstrn_small"/>
</dbReference>
<dbReference type="SUPFAM" id="SSF53187">
    <property type="entry name" value="Zn-dependent exopeptidases"/>
    <property type="match status" value="1"/>
</dbReference>
<name>A0A9P0MTW8_NEZVI</name>
<keyword evidence="7 10" id="KW-1133">Transmembrane helix</keyword>
<dbReference type="Pfam" id="PF18266">
    <property type="entry name" value="Ncstrn_small"/>
    <property type="match status" value="1"/>
</dbReference>
<proteinExistence type="inferred from homology"/>
<organism evidence="12 13">
    <name type="scientific">Nezara viridula</name>
    <name type="common">Southern green stink bug</name>
    <name type="synonym">Cimex viridulus</name>
    <dbReference type="NCBI Taxonomy" id="85310"/>
    <lineage>
        <taxon>Eukaryota</taxon>
        <taxon>Metazoa</taxon>
        <taxon>Ecdysozoa</taxon>
        <taxon>Arthropoda</taxon>
        <taxon>Hexapoda</taxon>
        <taxon>Insecta</taxon>
        <taxon>Pterygota</taxon>
        <taxon>Neoptera</taxon>
        <taxon>Paraneoptera</taxon>
        <taxon>Hemiptera</taxon>
        <taxon>Heteroptera</taxon>
        <taxon>Panheteroptera</taxon>
        <taxon>Pentatomomorpha</taxon>
        <taxon>Pentatomoidea</taxon>
        <taxon>Pentatomidae</taxon>
        <taxon>Pentatominae</taxon>
        <taxon>Nezara</taxon>
    </lineage>
</organism>
<keyword evidence="6" id="KW-0914">Notch signaling pathway</keyword>
<dbReference type="GO" id="GO:0007219">
    <property type="term" value="P:Notch signaling pathway"/>
    <property type="evidence" value="ECO:0007669"/>
    <property type="project" value="UniProtKB-KW"/>
</dbReference>
<comment type="subcellular location">
    <subcellularLocation>
        <location evidence="1">Membrane</location>
        <topology evidence="1">Single-pass type I membrane protein</topology>
    </subcellularLocation>
</comment>
<dbReference type="AlphaFoldDB" id="A0A9P0MTW8"/>
<evidence type="ECO:0000256" key="10">
    <source>
        <dbReference type="SAM" id="Phobius"/>
    </source>
</evidence>
<sequence>MDSHHDYYYVVTIYMDMFISDVMNRLKTNDKVSGVVVIVQKPHIPVEYSPDDVCDNSVENCNSTNAWNPKGNQFLYYDWPFPIFVADDILTITKITQCYNNFNLPFEKSSFSRPLCSLQIKSHMSAAVDSPTCLRRISQAGVSIYKYCDPMGDQNIILPMDTWNENTTRDVVIIAARLDTASMFDGLAPGAMTSVTSFVTTLAAAHIYSSIQSKIKDSDKSIVFMLLNGEAQDHIGSSRIVYDMEKGLFPSMTSFNITLKNIKYFFEISQIGDSPNIFMHPSVELYSDKIMEDFISVGRKYSMNWSLSSRKDLPPSSLRVFKKAHEPLPGLIISAYDKEYTNRYYNGLLDTSESLGYKYANGSITDQHILQKNIASLASTIASVLFTVISGSESPDNIPQEDIALMVDELLHCYLENKACKLMKEIITSKEEPAAKKAPLPLYVGVQPSLNPITTQTGLLLAYLTSKPINVSKENCTAGSNNNQFAYFWLNGEESNGLCINTTLKFTPAVSPAFLIPDYNWTSRLYSTWTESVWNDVSLEMFLKPSRRQEIITLACGIGTSILSVLVVYYINKNNKFVNIFSRPSPTVC</sequence>
<reference evidence="12" key="1">
    <citation type="submission" date="2022-01" db="EMBL/GenBank/DDBJ databases">
        <authorList>
            <person name="King R."/>
        </authorList>
    </citation>
    <scope>NUCLEOTIDE SEQUENCE</scope>
</reference>
<evidence type="ECO:0000313" key="12">
    <source>
        <dbReference type="EMBL" id="CAH1402417.1"/>
    </source>
</evidence>
<evidence type="ECO:0000256" key="8">
    <source>
        <dbReference type="ARBA" id="ARBA00023136"/>
    </source>
</evidence>
<dbReference type="GO" id="GO:0016485">
    <property type="term" value="P:protein processing"/>
    <property type="evidence" value="ECO:0007669"/>
    <property type="project" value="InterPro"/>
</dbReference>
<evidence type="ECO:0000259" key="11">
    <source>
        <dbReference type="Pfam" id="PF18266"/>
    </source>
</evidence>
<dbReference type="InterPro" id="IPR008710">
    <property type="entry name" value="Nicastrin"/>
</dbReference>
<dbReference type="OrthoDB" id="755951at2759"/>
<evidence type="ECO:0000313" key="13">
    <source>
        <dbReference type="Proteomes" id="UP001152798"/>
    </source>
</evidence>
<dbReference type="Proteomes" id="UP001152798">
    <property type="component" value="Chromosome 5"/>
</dbReference>
<keyword evidence="8 10" id="KW-0472">Membrane</keyword>
<evidence type="ECO:0000256" key="7">
    <source>
        <dbReference type="ARBA" id="ARBA00022989"/>
    </source>
</evidence>
<evidence type="ECO:0000256" key="1">
    <source>
        <dbReference type="ARBA" id="ARBA00004479"/>
    </source>
</evidence>
<keyword evidence="9" id="KW-0325">Glycoprotein</keyword>
<keyword evidence="5" id="KW-0732">Signal</keyword>